<dbReference type="GO" id="GO:0030245">
    <property type="term" value="P:cellulose catabolic process"/>
    <property type="evidence" value="ECO:0007669"/>
    <property type="project" value="UniProtKB-KW"/>
</dbReference>
<accession>B5BNY1</accession>
<dbReference type="SMART" id="SM00236">
    <property type="entry name" value="fCBD"/>
    <property type="match status" value="1"/>
</dbReference>
<evidence type="ECO:0000256" key="6">
    <source>
        <dbReference type="ARBA" id="ARBA00023001"/>
    </source>
</evidence>
<dbReference type="PROSITE" id="PS51164">
    <property type="entry name" value="CBM1_2"/>
    <property type="match status" value="1"/>
</dbReference>
<evidence type="ECO:0000256" key="5">
    <source>
        <dbReference type="ARBA" id="ARBA00022801"/>
    </source>
</evidence>
<dbReference type="Pfam" id="PF00734">
    <property type="entry name" value="CBM_1"/>
    <property type="match status" value="1"/>
</dbReference>
<dbReference type="InterPro" id="IPR000334">
    <property type="entry name" value="Glyco_hydro_45"/>
</dbReference>
<dbReference type="CAZy" id="CBM1">
    <property type="family name" value="Carbohydrate-Binding Module Family 1"/>
</dbReference>
<evidence type="ECO:0000313" key="14">
    <source>
        <dbReference type="EMBL" id="BAG69187.1"/>
    </source>
</evidence>
<proteinExistence type="inferred from homology"/>
<dbReference type="PROSITE" id="PS01140">
    <property type="entry name" value="GLYCOSYL_HYDROL_F45"/>
    <property type="match status" value="1"/>
</dbReference>
<dbReference type="BRENDA" id="3.2.1.4">
    <property type="organism ID" value="10637"/>
</dbReference>
<feature type="chain" id="PRO_5002828710" description="Cellulase" evidence="12">
    <location>
        <begin position="22"/>
        <end position="316"/>
    </location>
</feature>
<evidence type="ECO:0000256" key="9">
    <source>
        <dbReference type="ARBA" id="ARBA00023326"/>
    </source>
</evidence>
<protein>
    <recommendedName>
        <fullName evidence="3 10">Cellulase</fullName>
        <ecNumber evidence="3 10">3.2.1.4</ecNumber>
    </recommendedName>
</protein>
<feature type="domain" description="CBM1" evidence="13">
    <location>
        <begin position="280"/>
        <end position="316"/>
    </location>
</feature>
<dbReference type="SUPFAM" id="SSF50685">
    <property type="entry name" value="Barwin-like endoglucanases"/>
    <property type="match status" value="1"/>
</dbReference>
<dbReference type="Pfam" id="PF02015">
    <property type="entry name" value="Glyco_hydro_45"/>
    <property type="match status" value="1"/>
</dbReference>
<dbReference type="PANTHER" id="PTHR39730:SF1">
    <property type="entry name" value="ENDOGLUCANASE 1"/>
    <property type="match status" value="1"/>
</dbReference>
<dbReference type="GO" id="GO:0008810">
    <property type="term" value="F:cellulase activity"/>
    <property type="evidence" value="ECO:0007669"/>
    <property type="project" value="UniProtKB-EC"/>
</dbReference>
<dbReference type="CAZy" id="GH45">
    <property type="family name" value="Glycoside Hydrolase Family 45"/>
</dbReference>
<organism evidence="14">
    <name type="scientific">Staphylotrichum coccosporum</name>
    <dbReference type="NCBI Taxonomy" id="370955"/>
    <lineage>
        <taxon>Eukaryota</taxon>
        <taxon>Fungi</taxon>
        <taxon>Dikarya</taxon>
        <taxon>Ascomycota</taxon>
        <taxon>Pezizomycotina</taxon>
        <taxon>Sordariomycetes</taxon>
        <taxon>Sordariomycetidae</taxon>
        <taxon>Sordariales</taxon>
        <taxon>Chaetomiaceae</taxon>
        <taxon>Staphylotrichum</taxon>
    </lineage>
</organism>
<dbReference type="SMR" id="B5BNY1"/>
<sequence>MRSSPVLRTALAAALPLAALAADGKSTRYWDCCKPSCSWPGKASVNQPVFACSANFQRISDPNVKSGCDGGSAYACADQTPWAVNDNFSYGFAATSISGGNEASWCCGCYELTFTSGPVAGKTMVVQSTSTGGDLGTNHFDLAMPGGGVGIFDGCSPQFGGLAGDRYGGVSSRSQCDSFPAALKPGCYWRFDWFKNADNPTFTFRQVQCPSELVARTGCRRNDDGNFPVFTPPSGGQSSSSSSSSSAKPTSTSTSTTSTKATSTTSTASSQTSSSTGGGCAAQRWAQCGGIGFSGCTTCVSGTTCNKQNDWYSQCL</sequence>
<gene>
    <name evidence="14" type="primary">stce1</name>
</gene>
<dbReference type="EC" id="3.2.1.4" evidence="3 10"/>
<keyword evidence="7" id="KW-0119">Carbohydrate metabolism</keyword>
<keyword evidence="8" id="KW-0326">Glycosidase</keyword>
<evidence type="ECO:0000256" key="10">
    <source>
        <dbReference type="PROSITE-ProRule" id="PRU10069"/>
    </source>
</evidence>
<feature type="active site" description="Nucleophile" evidence="10">
    <location>
        <position position="31"/>
    </location>
</feature>
<keyword evidence="4 12" id="KW-0732">Signal</keyword>
<dbReference type="EMBL" id="AB248917">
    <property type="protein sequence ID" value="BAG69187.1"/>
    <property type="molecule type" value="Genomic_DNA"/>
</dbReference>
<dbReference type="CDD" id="cd22278">
    <property type="entry name" value="DPBB_GH45_endoglucanase"/>
    <property type="match status" value="1"/>
</dbReference>
<evidence type="ECO:0000256" key="7">
    <source>
        <dbReference type="ARBA" id="ARBA00023277"/>
    </source>
</evidence>
<evidence type="ECO:0000256" key="1">
    <source>
        <dbReference type="ARBA" id="ARBA00000966"/>
    </source>
</evidence>
<feature type="region of interest" description="Disordered" evidence="11">
    <location>
        <begin position="224"/>
        <end position="278"/>
    </location>
</feature>
<feature type="compositionally biased region" description="Low complexity" evidence="11">
    <location>
        <begin position="232"/>
        <end position="275"/>
    </location>
</feature>
<dbReference type="AlphaFoldDB" id="B5BNY1"/>
<evidence type="ECO:0000256" key="8">
    <source>
        <dbReference type="ARBA" id="ARBA00023295"/>
    </source>
</evidence>
<keyword evidence="5" id="KW-0378">Hydrolase</keyword>
<dbReference type="InterPro" id="IPR035971">
    <property type="entry name" value="CBD_sf"/>
</dbReference>
<feature type="signal peptide" evidence="12">
    <location>
        <begin position="1"/>
        <end position="21"/>
    </location>
</feature>
<evidence type="ECO:0000256" key="11">
    <source>
        <dbReference type="SAM" id="MobiDB-lite"/>
    </source>
</evidence>
<dbReference type="InterPro" id="IPR036908">
    <property type="entry name" value="RlpA-like_sf"/>
</dbReference>
<dbReference type="GO" id="GO:0030248">
    <property type="term" value="F:cellulose binding"/>
    <property type="evidence" value="ECO:0007669"/>
    <property type="project" value="InterPro"/>
</dbReference>
<dbReference type="SUPFAM" id="SSF57180">
    <property type="entry name" value="Cellulose-binding domain"/>
    <property type="match status" value="1"/>
</dbReference>
<dbReference type="Gene3D" id="2.40.40.10">
    <property type="entry name" value="RlpA-like domain"/>
    <property type="match status" value="1"/>
</dbReference>
<dbReference type="InterPro" id="IPR052288">
    <property type="entry name" value="GH45_Enzymes"/>
</dbReference>
<dbReference type="PANTHER" id="PTHR39730">
    <property type="entry name" value="ENDOGLUCANASE 1"/>
    <property type="match status" value="1"/>
</dbReference>
<comment type="catalytic activity">
    <reaction evidence="1 10">
        <text>Endohydrolysis of (1-&gt;4)-beta-D-glucosidic linkages in cellulose, lichenin and cereal beta-D-glucans.</text>
        <dbReference type="EC" id="3.2.1.4"/>
    </reaction>
</comment>
<evidence type="ECO:0000256" key="3">
    <source>
        <dbReference type="ARBA" id="ARBA00012601"/>
    </source>
</evidence>
<dbReference type="PROSITE" id="PS00562">
    <property type="entry name" value="CBM1_1"/>
    <property type="match status" value="1"/>
</dbReference>
<evidence type="ECO:0000256" key="4">
    <source>
        <dbReference type="ARBA" id="ARBA00022729"/>
    </source>
</evidence>
<name>B5BNY1_9PEZI</name>
<comment type="similarity">
    <text evidence="2">Belongs to the glycosyl hydrolase 45 (cellulase K) family.</text>
</comment>
<dbReference type="GO" id="GO:0005576">
    <property type="term" value="C:extracellular region"/>
    <property type="evidence" value="ECO:0007669"/>
    <property type="project" value="InterPro"/>
</dbReference>
<dbReference type="InterPro" id="IPR000254">
    <property type="entry name" value="CBD"/>
</dbReference>
<keyword evidence="6" id="KW-0136">Cellulose degradation</keyword>
<keyword evidence="9" id="KW-0624">Polysaccharide degradation</keyword>
<reference evidence="14" key="1">
    <citation type="journal article" date="2008" name="Appl. Environ. Microbiol.">
        <title>Purification and characterization of a new family 45 endoglucanase, STCE1, from Staphylotrichum coccosporum and its overproduction in Humicola insolens.</title>
        <authorList>
            <person name="Koga J."/>
            <person name="Baba Y."/>
            <person name="Shimonaka A."/>
            <person name="Nishimura T."/>
            <person name="Hanamura S."/>
            <person name="Kono T."/>
        </authorList>
    </citation>
    <scope>NUCLEOTIDE SEQUENCE</scope>
    <source>
        <strain evidence="14">IFO 31817</strain>
    </source>
</reference>
<evidence type="ECO:0000256" key="12">
    <source>
        <dbReference type="SAM" id="SignalP"/>
    </source>
</evidence>
<evidence type="ECO:0000259" key="13">
    <source>
        <dbReference type="PROSITE" id="PS51164"/>
    </source>
</evidence>
<evidence type="ECO:0000256" key="2">
    <source>
        <dbReference type="ARBA" id="ARBA00007793"/>
    </source>
</evidence>